<feature type="region of interest" description="Disordered" evidence="1">
    <location>
        <begin position="54"/>
        <end position="116"/>
    </location>
</feature>
<evidence type="ECO:0000313" key="2">
    <source>
        <dbReference type="EMBL" id="TNN77164.1"/>
    </source>
</evidence>
<accession>A0A4Z2II95</accession>
<gene>
    <name evidence="2" type="ORF">EYF80_012633</name>
</gene>
<evidence type="ECO:0000256" key="1">
    <source>
        <dbReference type="SAM" id="MobiDB-lite"/>
    </source>
</evidence>
<dbReference type="AlphaFoldDB" id="A0A4Z2II95"/>
<proteinExistence type="predicted"/>
<dbReference type="Proteomes" id="UP000314294">
    <property type="component" value="Unassembled WGS sequence"/>
</dbReference>
<comment type="caution">
    <text evidence="2">The sequence shown here is derived from an EMBL/GenBank/DDBJ whole genome shotgun (WGS) entry which is preliminary data.</text>
</comment>
<organism evidence="2 3">
    <name type="scientific">Liparis tanakae</name>
    <name type="common">Tanaka's snailfish</name>
    <dbReference type="NCBI Taxonomy" id="230148"/>
    <lineage>
        <taxon>Eukaryota</taxon>
        <taxon>Metazoa</taxon>
        <taxon>Chordata</taxon>
        <taxon>Craniata</taxon>
        <taxon>Vertebrata</taxon>
        <taxon>Euteleostomi</taxon>
        <taxon>Actinopterygii</taxon>
        <taxon>Neopterygii</taxon>
        <taxon>Teleostei</taxon>
        <taxon>Neoteleostei</taxon>
        <taxon>Acanthomorphata</taxon>
        <taxon>Eupercaria</taxon>
        <taxon>Perciformes</taxon>
        <taxon>Cottioidei</taxon>
        <taxon>Cottales</taxon>
        <taxon>Liparidae</taxon>
        <taxon>Liparis</taxon>
    </lineage>
</organism>
<evidence type="ECO:0000313" key="3">
    <source>
        <dbReference type="Proteomes" id="UP000314294"/>
    </source>
</evidence>
<feature type="compositionally biased region" description="Basic and acidic residues" evidence="1">
    <location>
        <begin position="75"/>
        <end position="90"/>
    </location>
</feature>
<name>A0A4Z2II95_9TELE</name>
<keyword evidence="3" id="KW-1185">Reference proteome</keyword>
<dbReference type="EMBL" id="SRLO01000086">
    <property type="protein sequence ID" value="TNN77164.1"/>
    <property type="molecule type" value="Genomic_DNA"/>
</dbReference>
<protein>
    <submittedName>
        <fullName evidence="2">Uncharacterized protein</fullName>
    </submittedName>
</protein>
<sequence>MKLCSFRDRAGGRPALCSPGRRMLRQQEQQLEVSQHRHQWRESQWTGGALAQNVGQRSEPHGFLAKRRTFQGQHPWDRPKLSSIDREFNQRDMSLPFSCANHEGKSALSPYRLGND</sequence>
<reference evidence="2 3" key="1">
    <citation type="submission" date="2019-03" db="EMBL/GenBank/DDBJ databases">
        <title>First draft genome of Liparis tanakae, snailfish: a comprehensive survey of snailfish specific genes.</title>
        <authorList>
            <person name="Kim W."/>
            <person name="Song I."/>
            <person name="Jeong J.-H."/>
            <person name="Kim D."/>
            <person name="Kim S."/>
            <person name="Ryu S."/>
            <person name="Song J.Y."/>
            <person name="Lee S.K."/>
        </authorList>
    </citation>
    <scope>NUCLEOTIDE SEQUENCE [LARGE SCALE GENOMIC DNA]</scope>
    <source>
        <tissue evidence="2">Muscle</tissue>
    </source>
</reference>